<keyword evidence="2" id="KW-1185">Reference proteome</keyword>
<dbReference type="AlphaFoldDB" id="D4IKE2"/>
<reference evidence="1 2" key="1">
    <citation type="submission" date="2010-03" db="EMBL/GenBank/DDBJ databases">
        <title>The genome sequence of Alistipes shahii WAL 8301.</title>
        <authorList>
            <consortium name="metaHIT consortium -- http://www.metahit.eu/"/>
            <person name="Pajon A."/>
            <person name="Turner K."/>
            <person name="Parkhill J."/>
        </authorList>
    </citation>
    <scope>NUCLEOTIDE SEQUENCE [LARGE SCALE GENOMIC DNA]</scope>
    <source>
        <strain evidence="1 2">WAL 8301</strain>
    </source>
</reference>
<name>D4IKE2_9BACT</name>
<organism evidence="1 2">
    <name type="scientific">Alistipes shahii WAL 8301</name>
    <dbReference type="NCBI Taxonomy" id="717959"/>
    <lineage>
        <taxon>Bacteria</taxon>
        <taxon>Pseudomonadati</taxon>
        <taxon>Bacteroidota</taxon>
        <taxon>Bacteroidia</taxon>
        <taxon>Bacteroidales</taxon>
        <taxon>Rikenellaceae</taxon>
        <taxon>Alistipes</taxon>
    </lineage>
</organism>
<sequence length="128" mass="14579">MTFFLSRAEHPPPDLSVLKNLRRDRETRFFGKILLCARSGPAAEIGHDQARPQRGATFEYGKVRRWLLRTPIPKRGMATKKGAIQKTPFVPCEARDTAVLMRKKYALRHPLPSEKCVTSHFPAILPTE</sequence>
<dbReference type="HOGENOM" id="CLU_1954966_0_0_10"/>
<dbReference type="KEGG" id="ash:AL1_08530"/>
<accession>D4IKE2</accession>
<evidence type="ECO:0000313" key="2">
    <source>
        <dbReference type="Proteomes" id="UP000008794"/>
    </source>
</evidence>
<reference evidence="1 2" key="2">
    <citation type="submission" date="2010-03" db="EMBL/GenBank/DDBJ databases">
        <authorList>
            <person name="Pajon A."/>
        </authorList>
    </citation>
    <scope>NUCLEOTIDE SEQUENCE [LARGE SCALE GENOMIC DNA]</scope>
    <source>
        <strain evidence="1 2">WAL 8301</strain>
    </source>
</reference>
<proteinExistence type="predicted"/>
<dbReference type="STRING" id="717959.AL1_08530"/>
<protein>
    <submittedName>
        <fullName evidence="1">Uncharacterized protein</fullName>
    </submittedName>
</protein>
<dbReference type="EMBL" id="FP929032">
    <property type="protein sequence ID" value="CBK63404.1"/>
    <property type="molecule type" value="Genomic_DNA"/>
</dbReference>
<evidence type="ECO:0000313" key="1">
    <source>
        <dbReference type="EMBL" id="CBK63404.1"/>
    </source>
</evidence>
<gene>
    <name evidence="1" type="ORF">AL1_08530</name>
</gene>
<dbReference type="Proteomes" id="UP000008794">
    <property type="component" value="Chromosome"/>
</dbReference>